<dbReference type="PANTHER" id="PTHR42813:SF2">
    <property type="entry name" value="DEHYDROGENASE, ZINC-CONTAINING, PUTATIVE (AFU_ORTHOLOGUE AFUA_2G02810)-RELATED"/>
    <property type="match status" value="1"/>
</dbReference>
<dbReference type="Proteomes" id="UP000248724">
    <property type="component" value="Unassembled WGS sequence"/>
</dbReference>
<dbReference type="InterPro" id="IPR020843">
    <property type="entry name" value="ER"/>
</dbReference>
<keyword evidence="4" id="KW-0560">Oxidoreductase</keyword>
<evidence type="ECO:0000256" key="4">
    <source>
        <dbReference type="ARBA" id="ARBA00023002"/>
    </source>
</evidence>
<evidence type="ECO:0000259" key="7">
    <source>
        <dbReference type="SMART" id="SM00829"/>
    </source>
</evidence>
<dbReference type="GO" id="GO:0008270">
    <property type="term" value="F:zinc ion binding"/>
    <property type="evidence" value="ECO:0007669"/>
    <property type="project" value="InterPro"/>
</dbReference>
<proteinExistence type="inferred from homology"/>
<dbReference type="EMBL" id="QHBU01000211">
    <property type="protein sequence ID" value="PZR79355.1"/>
    <property type="molecule type" value="Genomic_DNA"/>
</dbReference>
<sequence length="420" mass="44291">MHRCRPPSTMRCAASSRSAAAPPSTTPRACRSGCAARPARRARSTNLSATALPSAAPPRPTDVPSRPPSQGVHMRALTYVDIDRVEMADMPVPIIEEPTDVVLRVTTTAICGSDLHVLRGRVPGVLPGTTLGHEFTGVVEEVGSAVTTVKAGDRVLASFNIPCGRCWFCQQRLFSRCPDARTVGYGMFAGDLQGAQADYVRVPNADLCLRIIDDGVSDETVLFAGDIFTTGYDCAVEGQIHEGDTVVVQGCGPVGLMAIQAARTFGPSAIYAVDTVSQRLEVAQSFGAIPVDASTVHAPSHIQDHTGGRGAEVALECVGARPALIDAIDSVRAGGRVSVIGIYSDPGMEMPLTTTFLKGIDIKFCGTANIVGRWDEALALITSGAADPASIISHRMKLDDAVHGYELFANREALKVVLTP</sequence>
<keyword evidence="2 5" id="KW-0479">Metal-binding</keyword>
<dbReference type="InterPro" id="IPR036291">
    <property type="entry name" value="NAD(P)-bd_dom_sf"/>
</dbReference>
<comment type="caution">
    <text evidence="8">The sequence shown here is derived from an EMBL/GenBank/DDBJ whole genome shotgun (WGS) entry which is preliminary data.</text>
</comment>
<dbReference type="AlphaFoldDB" id="A0A2W5Z8X0"/>
<feature type="compositionally biased region" description="Low complexity" evidence="6">
    <location>
        <begin position="11"/>
        <end position="31"/>
    </location>
</feature>
<dbReference type="Gene3D" id="3.40.50.720">
    <property type="entry name" value="NAD(P)-binding Rossmann-like Domain"/>
    <property type="match status" value="1"/>
</dbReference>
<evidence type="ECO:0000256" key="3">
    <source>
        <dbReference type="ARBA" id="ARBA00022833"/>
    </source>
</evidence>
<protein>
    <submittedName>
        <fullName evidence="8">Alcohol dehydrogenase</fullName>
    </submittedName>
</protein>
<dbReference type="GO" id="GO:0016491">
    <property type="term" value="F:oxidoreductase activity"/>
    <property type="evidence" value="ECO:0007669"/>
    <property type="project" value="UniProtKB-KW"/>
</dbReference>
<dbReference type="SMART" id="SM00829">
    <property type="entry name" value="PKS_ER"/>
    <property type="match status" value="1"/>
</dbReference>
<dbReference type="SUPFAM" id="SSF50129">
    <property type="entry name" value="GroES-like"/>
    <property type="match status" value="1"/>
</dbReference>
<dbReference type="InterPro" id="IPR002328">
    <property type="entry name" value="ADH_Zn_CS"/>
</dbReference>
<dbReference type="Gene3D" id="3.90.180.10">
    <property type="entry name" value="Medium-chain alcohol dehydrogenases, catalytic domain"/>
    <property type="match status" value="1"/>
</dbReference>
<dbReference type="InterPro" id="IPR013154">
    <property type="entry name" value="ADH-like_N"/>
</dbReference>
<dbReference type="InterPro" id="IPR013149">
    <property type="entry name" value="ADH-like_C"/>
</dbReference>
<evidence type="ECO:0000313" key="9">
    <source>
        <dbReference type="Proteomes" id="UP000248724"/>
    </source>
</evidence>
<dbReference type="SUPFAM" id="SSF51735">
    <property type="entry name" value="NAD(P)-binding Rossmann-fold domains"/>
    <property type="match status" value="1"/>
</dbReference>
<evidence type="ECO:0000256" key="1">
    <source>
        <dbReference type="ARBA" id="ARBA00001947"/>
    </source>
</evidence>
<evidence type="ECO:0000256" key="6">
    <source>
        <dbReference type="SAM" id="MobiDB-lite"/>
    </source>
</evidence>
<dbReference type="PANTHER" id="PTHR42813">
    <property type="entry name" value="ZINC-TYPE ALCOHOL DEHYDROGENASE-LIKE"/>
    <property type="match status" value="1"/>
</dbReference>
<dbReference type="Pfam" id="PF08240">
    <property type="entry name" value="ADH_N"/>
    <property type="match status" value="1"/>
</dbReference>
<gene>
    <name evidence="8" type="ORF">DLM65_10940</name>
</gene>
<reference evidence="8 9" key="1">
    <citation type="journal article" date="2017" name="Nature">
        <title>Atmospheric trace gases support primary production in Antarctic desert surface soil.</title>
        <authorList>
            <person name="Ji M."/>
            <person name="Greening C."/>
            <person name="Vanwonterghem I."/>
            <person name="Carere C.R."/>
            <person name="Bay S.K."/>
            <person name="Steen J.A."/>
            <person name="Montgomery K."/>
            <person name="Lines T."/>
            <person name="Beardall J."/>
            <person name="van Dorst J."/>
            <person name="Snape I."/>
            <person name="Stott M.B."/>
            <person name="Hugenholtz P."/>
            <person name="Ferrari B.C."/>
        </authorList>
    </citation>
    <scope>NUCLEOTIDE SEQUENCE [LARGE SCALE GENOMIC DNA]</scope>
    <source>
        <strain evidence="8">RRmetagenome_bin12</strain>
    </source>
</reference>
<dbReference type="InterPro" id="IPR011032">
    <property type="entry name" value="GroES-like_sf"/>
</dbReference>
<evidence type="ECO:0000256" key="5">
    <source>
        <dbReference type="RuleBase" id="RU361277"/>
    </source>
</evidence>
<feature type="region of interest" description="Disordered" evidence="6">
    <location>
        <begin position="1"/>
        <end position="72"/>
    </location>
</feature>
<dbReference type="PROSITE" id="PS00059">
    <property type="entry name" value="ADH_ZINC"/>
    <property type="match status" value="1"/>
</dbReference>
<name>A0A2W5Z8X0_9BACT</name>
<feature type="domain" description="Enoyl reductase (ER)" evidence="7">
    <location>
        <begin position="80"/>
        <end position="418"/>
    </location>
</feature>
<dbReference type="Pfam" id="PF00107">
    <property type="entry name" value="ADH_zinc_N"/>
    <property type="match status" value="1"/>
</dbReference>
<comment type="similarity">
    <text evidence="5">Belongs to the zinc-containing alcohol dehydrogenase family.</text>
</comment>
<evidence type="ECO:0000313" key="8">
    <source>
        <dbReference type="EMBL" id="PZR79355.1"/>
    </source>
</evidence>
<feature type="compositionally biased region" description="Pro residues" evidence="6">
    <location>
        <begin position="55"/>
        <end position="67"/>
    </location>
</feature>
<evidence type="ECO:0000256" key="2">
    <source>
        <dbReference type="ARBA" id="ARBA00022723"/>
    </source>
</evidence>
<accession>A0A2W5Z8X0</accession>
<comment type="cofactor">
    <cofactor evidence="1 5">
        <name>Zn(2+)</name>
        <dbReference type="ChEBI" id="CHEBI:29105"/>
    </cofactor>
</comment>
<keyword evidence="3 5" id="KW-0862">Zinc</keyword>
<organism evidence="8 9">
    <name type="scientific">Candidatus Aeolococcus gillhamiae</name>
    <dbReference type="NCBI Taxonomy" id="3127015"/>
    <lineage>
        <taxon>Bacteria</taxon>
        <taxon>Bacillati</taxon>
        <taxon>Candidatus Dormiibacterota</taxon>
        <taxon>Candidatus Dormibacteria</taxon>
        <taxon>Candidatus Aeolococcales</taxon>
        <taxon>Candidatus Aeolococcaceae</taxon>
        <taxon>Candidatus Aeolococcus</taxon>
    </lineage>
</organism>